<evidence type="ECO:0000313" key="1">
    <source>
        <dbReference type="EMBL" id="MBD1399045.1"/>
    </source>
</evidence>
<organism evidence="1 2">
    <name type="scientific">Pontibacter aquaedesilientis</name>
    <dbReference type="NCBI Taxonomy" id="2766980"/>
    <lineage>
        <taxon>Bacteria</taxon>
        <taxon>Pseudomonadati</taxon>
        <taxon>Bacteroidota</taxon>
        <taxon>Cytophagia</taxon>
        <taxon>Cytophagales</taxon>
        <taxon>Hymenobacteraceae</taxon>
        <taxon>Pontibacter</taxon>
    </lineage>
</organism>
<gene>
    <name evidence="1" type="ORF">H9Q13_17900</name>
</gene>
<dbReference type="RefSeq" id="WP_191185172.1">
    <property type="nucleotide sequence ID" value="NZ_JACXAJ010000015.1"/>
</dbReference>
<proteinExistence type="predicted"/>
<evidence type="ECO:0000313" key="2">
    <source>
        <dbReference type="Proteomes" id="UP000625551"/>
    </source>
</evidence>
<sequence>MSRKPYNFTVRHRQSIKNLDELKKDLRRGELKLVIEISDVKLNTVEAIFHGKRNPNSKNGKKARAAAERLIESRKLLLAGKNTSEYGDAPSREVA</sequence>
<keyword evidence="2" id="KW-1185">Reference proteome</keyword>
<comment type="caution">
    <text evidence="1">The sequence shown here is derived from an EMBL/GenBank/DDBJ whole genome shotgun (WGS) entry which is preliminary data.</text>
</comment>
<reference evidence="1 2" key="1">
    <citation type="submission" date="2020-09" db="EMBL/GenBank/DDBJ databases">
        <title>Genome sequencing and assembly of Pontibacter sp.</title>
        <authorList>
            <person name="Chhetri G."/>
        </authorList>
    </citation>
    <scope>NUCLEOTIDE SEQUENCE [LARGE SCALE GENOMIC DNA]</scope>
    <source>
        <strain evidence="1 2">JH31</strain>
    </source>
</reference>
<name>A0ABR7XL97_9BACT</name>
<protein>
    <submittedName>
        <fullName evidence="1">Uncharacterized protein</fullName>
    </submittedName>
</protein>
<dbReference type="Proteomes" id="UP000625551">
    <property type="component" value="Unassembled WGS sequence"/>
</dbReference>
<dbReference type="EMBL" id="JACXAJ010000015">
    <property type="protein sequence ID" value="MBD1399045.1"/>
    <property type="molecule type" value="Genomic_DNA"/>
</dbReference>
<accession>A0ABR7XL97</accession>